<keyword evidence="2" id="KW-1185">Reference proteome</keyword>
<proteinExistence type="predicted"/>
<reference evidence="1" key="1">
    <citation type="submission" date="2022-10" db="EMBL/GenBank/DDBJ databases">
        <authorList>
            <person name="Hyden B.L."/>
            <person name="Feng K."/>
            <person name="Yates T."/>
            <person name="Jawdy S."/>
            <person name="Smart L.B."/>
            <person name="Muchero W."/>
        </authorList>
    </citation>
    <scope>NUCLEOTIDE SEQUENCE</scope>
    <source>
        <tissue evidence="1">Shoot tip</tissue>
    </source>
</reference>
<reference evidence="1" key="2">
    <citation type="journal article" date="2023" name="Int. J. Mol. Sci.">
        <title>De Novo Assembly and Annotation of 11 Diverse Shrub Willow (Salix) Genomes Reveals Novel Gene Organization in Sex-Linked Regions.</title>
        <authorList>
            <person name="Hyden B."/>
            <person name="Feng K."/>
            <person name="Yates T.B."/>
            <person name="Jawdy S."/>
            <person name="Cereghino C."/>
            <person name="Smart L.B."/>
            <person name="Muchero W."/>
        </authorList>
    </citation>
    <scope>NUCLEOTIDE SEQUENCE</scope>
    <source>
        <tissue evidence="1">Shoot tip</tissue>
    </source>
</reference>
<evidence type="ECO:0000313" key="2">
    <source>
        <dbReference type="Proteomes" id="UP001141253"/>
    </source>
</evidence>
<organism evidence="1 2">
    <name type="scientific">Salix suchowensis</name>
    <dbReference type="NCBI Taxonomy" id="1278906"/>
    <lineage>
        <taxon>Eukaryota</taxon>
        <taxon>Viridiplantae</taxon>
        <taxon>Streptophyta</taxon>
        <taxon>Embryophyta</taxon>
        <taxon>Tracheophyta</taxon>
        <taxon>Spermatophyta</taxon>
        <taxon>Magnoliopsida</taxon>
        <taxon>eudicotyledons</taxon>
        <taxon>Gunneridae</taxon>
        <taxon>Pentapetalae</taxon>
        <taxon>rosids</taxon>
        <taxon>fabids</taxon>
        <taxon>Malpighiales</taxon>
        <taxon>Salicaceae</taxon>
        <taxon>Saliceae</taxon>
        <taxon>Salix</taxon>
    </lineage>
</organism>
<sequence>MQGSLITSSLIRESYKMNPLMKVTDMIKMRNL</sequence>
<evidence type="ECO:0000313" key="1">
    <source>
        <dbReference type="EMBL" id="KAJ6374953.1"/>
    </source>
</evidence>
<dbReference type="Proteomes" id="UP001141253">
    <property type="component" value="Chromosome 12"/>
</dbReference>
<gene>
    <name evidence="1" type="ORF">OIU77_000013</name>
</gene>
<protein>
    <submittedName>
        <fullName evidence="1">Uncharacterized protein</fullName>
    </submittedName>
</protein>
<comment type="caution">
    <text evidence="1">The sequence shown here is derived from an EMBL/GenBank/DDBJ whole genome shotgun (WGS) entry which is preliminary data.</text>
</comment>
<dbReference type="EMBL" id="JAPFFI010000010">
    <property type="protein sequence ID" value="KAJ6374953.1"/>
    <property type="molecule type" value="Genomic_DNA"/>
</dbReference>
<accession>A0ABQ9B716</accession>
<name>A0ABQ9B716_9ROSI</name>